<dbReference type="InterPro" id="IPR029021">
    <property type="entry name" value="Prot-tyrosine_phosphatase-like"/>
</dbReference>
<sequence>MDVADAVGGLLPGRVLRTGWTLLRGCPAADACLPARAGRIDLRSTPERGPLPEDAGRMRHLPIDVPGVARRLSGRPLEAQYAALYQDMVGQCGESIGAVIRAVADGLSHGTVIGCSLGKDRTGVTIALLLRLLDVPVADILAADRAALTAASGCDVAMAEYARVRGVSTDELVRRFGAGTPALATLLHTVDERYGGVEAYVLAHGVPEADVYALRGGLLRRPS</sequence>
<evidence type="ECO:0000313" key="1">
    <source>
        <dbReference type="EMBL" id="EPH46687.1"/>
    </source>
</evidence>
<dbReference type="PATRIC" id="fig|1286094.4.peg.237"/>
<dbReference type="SUPFAM" id="SSF52799">
    <property type="entry name" value="(Phosphotyrosine protein) phosphatases II"/>
    <property type="match status" value="1"/>
</dbReference>
<dbReference type="AlphaFoldDB" id="S4AZC3"/>
<accession>S4AZC3</accession>
<keyword evidence="2" id="KW-1185">Reference proteome</keyword>
<dbReference type="EMBL" id="AOPZ01000008">
    <property type="protein sequence ID" value="EPH46687.1"/>
    <property type="molecule type" value="Genomic_DNA"/>
</dbReference>
<organism evidence="1 2">
    <name type="scientific">Streptomyces aurantiacus JA 4570</name>
    <dbReference type="NCBI Taxonomy" id="1286094"/>
    <lineage>
        <taxon>Bacteria</taxon>
        <taxon>Bacillati</taxon>
        <taxon>Actinomycetota</taxon>
        <taxon>Actinomycetes</taxon>
        <taxon>Kitasatosporales</taxon>
        <taxon>Streptomycetaceae</taxon>
        <taxon>Streptomyces</taxon>
        <taxon>Streptomyces aurantiacus group</taxon>
    </lineage>
</organism>
<protein>
    <recommendedName>
        <fullName evidence="3">Tyrosine-protein phosphatase</fullName>
    </recommendedName>
</protein>
<gene>
    <name evidence="1" type="ORF">STRAU_0240</name>
</gene>
<dbReference type="Gene3D" id="3.90.190.10">
    <property type="entry name" value="Protein tyrosine phosphatase superfamily"/>
    <property type="match status" value="1"/>
</dbReference>
<dbReference type="GO" id="GO:0004721">
    <property type="term" value="F:phosphoprotein phosphatase activity"/>
    <property type="evidence" value="ECO:0007669"/>
    <property type="project" value="InterPro"/>
</dbReference>
<dbReference type="OrthoDB" id="1188001at2"/>
<evidence type="ECO:0008006" key="3">
    <source>
        <dbReference type="Google" id="ProtNLM"/>
    </source>
</evidence>
<evidence type="ECO:0000313" key="2">
    <source>
        <dbReference type="Proteomes" id="UP000014629"/>
    </source>
</evidence>
<dbReference type="InterPro" id="IPR026893">
    <property type="entry name" value="Tyr/Ser_Pase_IphP-type"/>
</dbReference>
<dbReference type="Proteomes" id="UP000014629">
    <property type="component" value="Unassembled WGS sequence"/>
</dbReference>
<dbReference type="RefSeq" id="WP_016638374.1">
    <property type="nucleotide sequence ID" value="NZ_AOPZ01000008.1"/>
</dbReference>
<comment type="caution">
    <text evidence="1">The sequence shown here is derived from an EMBL/GenBank/DDBJ whole genome shotgun (WGS) entry which is preliminary data.</text>
</comment>
<proteinExistence type="predicted"/>
<name>S4AZC3_9ACTN</name>
<reference evidence="1 2" key="1">
    <citation type="submission" date="2013-02" db="EMBL/GenBank/DDBJ databases">
        <title>Draft Genome Sequence of Streptomyces aurantiacus, Which Produces Setomimycin.</title>
        <authorList>
            <person name="Gruening B.A."/>
            <person name="Praeg A."/>
            <person name="Erxleben A."/>
            <person name="Guenther S."/>
            <person name="Mueller M."/>
        </authorList>
    </citation>
    <scope>NUCLEOTIDE SEQUENCE [LARGE SCALE GENOMIC DNA]</scope>
    <source>
        <strain evidence="1 2">JA 4570</strain>
    </source>
</reference>
<dbReference type="Pfam" id="PF13350">
    <property type="entry name" value="Y_phosphatase3"/>
    <property type="match status" value="1"/>
</dbReference>